<evidence type="ECO:0000313" key="3">
    <source>
        <dbReference type="Proteomes" id="UP000574390"/>
    </source>
</evidence>
<evidence type="ECO:0000313" key="2">
    <source>
        <dbReference type="EMBL" id="KAF4753247.1"/>
    </source>
</evidence>
<feature type="region of interest" description="Disordered" evidence="1">
    <location>
        <begin position="39"/>
        <end position="244"/>
    </location>
</feature>
<gene>
    <name evidence="2" type="ORF">FOZ62_012167</name>
</gene>
<proteinExistence type="predicted"/>
<sequence length="330" mass="36334">VPKQPTKELVFCNAKRGLYAAIGMERSKNMVTDFTNIIRLSKPERKENPETMDGLAVTPRTSSSSTKRKKEAVKEDVKVVKKQRVDSGKAKGAGHPSADIDSPPTESDSSVRLTRPERKEDPETMDGLAVTPRTSSSSTKRKKEAVKEDVKIVKKRRVDIGKAKGAGHSTAVIASPPDALPGDKLSKPSRGEASYPDSHQPRGKNPPFTQTVPSSDEASADNRKMVDEKEREAEPNSEACVPSSEILPDGDYVAFYRATRIDVGITKSEETGGRMVRLDLKNSKKLKKEFKGEASMLADGCLQLDLVDNWSLGFFSLRAFLEQNRFSPDW</sequence>
<dbReference type="AlphaFoldDB" id="A0A7J6U937"/>
<feature type="compositionally biased region" description="Basic and acidic residues" evidence="1">
    <location>
        <begin position="220"/>
        <end position="234"/>
    </location>
</feature>
<dbReference type="EMBL" id="JABANM010002037">
    <property type="protein sequence ID" value="KAF4753247.1"/>
    <property type="molecule type" value="Genomic_DNA"/>
</dbReference>
<protein>
    <submittedName>
        <fullName evidence="2">Uncharacterized protein</fullName>
    </submittedName>
</protein>
<feature type="compositionally biased region" description="Basic and acidic residues" evidence="1">
    <location>
        <begin position="72"/>
        <end position="89"/>
    </location>
</feature>
<feature type="compositionally biased region" description="Basic and acidic residues" evidence="1">
    <location>
        <begin position="145"/>
        <end position="162"/>
    </location>
</feature>
<organism evidence="2 3">
    <name type="scientific">Perkinsus olseni</name>
    <name type="common">Perkinsus atlanticus</name>
    <dbReference type="NCBI Taxonomy" id="32597"/>
    <lineage>
        <taxon>Eukaryota</taxon>
        <taxon>Sar</taxon>
        <taxon>Alveolata</taxon>
        <taxon>Perkinsozoa</taxon>
        <taxon>Perkinsea</taxon>
        <taxon>Perkinsida</taxon>
        <taxon>Perkinsidae</taxon>
        <taxon>Perkinsus</taxon>
    </lineage>
</organism>
<feature type="non-terminal residue" evidence="2">
    <location>
        <position position="330"/>
    </location>
</feature>
<name>A0A7J6U937_PEROL</name>
<accession>A0A7J6U937</accession>
<reference evidence="2 3" key="1">
    <citation type="submission" date="2020-04" db="EMBL/GenBank/DDBJ databases">
        <title>Perkinsus olseni comparative genomics.</title>
        <authorList>
            <person name="Bogema D.R."/>
        </authorList>
    </citation>
    <scope>NUCLEOTIDE SEQUENCE [LARGE SCALE GENOMIC DNA]</scope>
    <source>
        <strain evidence="2">ATCC PRA-205</strain>
    </source>
</reference>
<comment type="caution">
    <text evidence="2">The sequence shown here is derived from an EMBL/GenBank/DDBJ whole genome shotgun (WGS) entry which is preliminary data.</text>
</comment>
<feature type="compositionally biased region" description="Polar residues" evidence="1">
    <location>
        <begin position="207"/>
        <end position="217"/>
    </location>
</feature>
<evidence type="ECO:0000256" key="1">
    <source>
        <dbReference type="SAM" id="MobiDB-lite"/>
    </source>
</evidence>
<feature type="non-terminal residue" evidence="2">
    <location>
        <position position="1"/>
    </location>
</feature>
<dbReference type="Proteomes" id="UP000574390">
    <property type="component" value="Unassembled WGS sequence"/>
</dbReference>